<dbReference type="Proteomes" id="UP001732700">
    <property type="component" value="Chromosome 6C"/>
</dbReference>
<sequence>MSMLETKSPMCDSLRGLFSWMQSYFHDCPDSLKPCIFYLSIFPSYHNIRRRRLVRRWIAEGYSTEENGEKLFSELIKLSIIQQKLPCKAGLCQFNGFFREYIISRPMQDNLVFELEGHCSLDSQRAGQHLTISSSWDRAKILFESLELSRLRSLTVFGEWRSFFISADANMRLIRVLDLEDTSGVKDSDLENIGNLMPRLKFLSLRGCKDITRMPSSLGCLSQLQTLDIKGTSIVMLPAALMKLEKLQYVRAGATTSCISTPSEDDNRTVAGEATPPQTDVDGTRTSQPRRAAASQNEAGTSASLSSRPLCELAFGWLSMFRRNVLGSSAHHDGVRFSDAAIGGIWKLRALHTLGGVNVEGSCGKAVLRELKNLSQLRKLRLFGISRINWQDFCFSISGHGYLESLSVRFGDEQQDHWYWLDDISEPPETLKRLKLYEGNVRLSPAWMKKIDKHTKVNLENVEMTVSTQEDIDGLRELQGQDMYPRLCVKPIQDGKLRYGWPHNFWPGRLFEAAKILKMECGSYRLEIVFEKWIPEPVEVLVIHCSTSKASLKLFGLDEHLPNLKEVILKGTYNEAVKKHLQDEAAKHPMKPLLKLEDQHLYCPS</sequence>
<proteinExistence type="predicted"/>
<name>A0ACD5YWL6_AVESA</name>
<accession>A0ACD5YWL6</accession>
<evidence type="ECO:0000313" key="2">
    <source>
        <dbReference type="Proteomes" id="UP001732700"/>
    </source>
</evidence>
<protein>
    <submittedName>
        <fullName evidence="1">Uncharacterized protein</fullName>
    </submittedName>
</protein>
<organism evidence="1 2">
    <name type="scientific">Avena sativa</name>
    <name type="common">Oat</name>
    <dbReference type="NCBI Taxonomy" id="4498"/>
    <lineage>
        <taxon>Eukaryota</taxon>
        <taxon>Viridiplantae</taxon>
        <taxon>Streptophyta</taxon>
        <taxon>Embryophyta</taxon>
        <taxon>Tracheophyta</taxon>
        <taxon>Spermatophyta</taxon>
        <taxon>Magnoliopsida</taxon>
        <taxon>Liliopsida</taxon>
        <taxon>Poales</taxon>
        <taxon>Poaceae</taxon>
        <taxon>BOP clade</taxon>
        <taxon>Pooideae</taxon>
        <taxon>Poodae</taxon>
        <taxon>Poeae</taxon>
        <taxon>Poeae Chloroplast Group 1 (Aveneae type)</taxon>
        <taxon>Aveninae</taxon>
        <taxon>Avena</taxon>
    </lineage>
</organism>
<evidence type="ECO:0000313" key="1">
    <source>
        <dbReference type="EnsemblPlants" id="AVESA.00010b.r2.6CG1079500.1.CDS.1"/>
    </source>
</evidence>
<keyword evidence="2" id="KW-1185">Reference proteome</keyword>
<reference evidence="1" key="1">
    <citation type="submission" date="2021-05" db="EMBL/GenBank/DDBJ databases">
        <authorList>
            <person name="Scholz U."/>
            <person name="Mascher M."/>
            <person name="Fiebig A."/>
        </authorList>
    </citation>
    <scope>NUCLEOTIDE SEQUENCE [LARGE SCALE GENOMIC DNA]</scope>
</reference>
<reference evidence="1" key="2">
    <citation type="submission" date="2025-09" db="UniProtKB">
        <authorList>
            <consortium name="EnsemblPlants"/>
        </authorList>
    </citation>
    <scope>IDENTIFICATION</scope>
</reference>
<dbReference type="EnsemblPlants" id="AVESA.00010b.r2.6CG1079500.1">
    <property type="protein sequence ID" value="AVESA.00010b.r2.6CG1079500.1.CDS.1"/>
    <property type="gene ID" value="AVESA.00010b.r2.6CG1079500"/>
</dbReference>